<keyword evidence="11" id="KW-0175">Coiled coil</keyword>
<evidence type="ECO:0000256" key="4">
    <source>
        <dbReference type="ARBA" id="ARBA00022448"/>
    </source>
</evidence>
<dbReference type="InterPro" id="IPR012823">
    <property type="entry name" value="Flagell_FliJ"/>
</dbReference>
<gene>
    <name evidence="12" type="ORF">HNR48_003772</name>
</gene>
<comment type="caution">
    <text evidence="12">The sequence shown here is derived from an EMBL/GenBank/DDBJ whole genome shotgun (WGS) entry which is preliminary data.</text>
</comment>
<keyword evidence="12" id="KW-0969">Cilium</keyword>
<keyword evidence="12" id="KW-0966">Cell projection</keyword>
<dbReference type="Gene3D" id="1.10.287.1700">
    <property type="match status" value="1"/>
</dbReference>
<dbReference type="InterPro" id="IPR053716">
    <property type="entry name" value="Flag_assembly_chemotaxis_eff"/>
</dbReference>
<dbReference type="GO" id="GO:0006935">
    <property type="term" value="P:chemotaxis"/>
    <property type="evidence" value="ECO:0007669"/>
    <property type="project" value="UniProtKB-KW"/>
</dbReference>
<evidence type="ECO:0000256" key="6">
    <source>
        <dbReference type="ARBA" id="ARBA00022500"/>
    </source>
</evidence>
<keyword evidence="4" id="KW-0813">Transport</keyword>
<dbReference type="Proteomes" id="UP000528457">
    <property type="component" value="Unassembled WGS sequence"/>
</dbReference>
<evidence type="ECO:0000256" key="2">
    <source>
        <dbReference type="ARBA" id="ARBA00010004"/>
    </source>
</evidence>
<proteinExistence type="inferred from homology"/>
<dbReference type="RefSeq" id="WP_166847764.1">
    <property type="nucleotide sequence ID" value="NZ_JAAONY010000003.1"/>
</dbReference>
<dbReference type="GO" id="GO:0071973">
    <property type="term" value="P:bacterial-type flagellum-dependent cell motility"/>
    <property type="evidence" value="ECO:0007669"/>
    <property type="project" value="InterPro"/>
</dbReference>
<dbReference type="NCBIfam" id="TIGR02473">
    <property type="entry name" value="flagell_FliJ"/>
    <property type="match status" value="1"/>
</dbReference>
<dbReference type="FunCoup" id="A0A7X0MXQ9">
    <property type="interactions" value="58"/>
</dbReference>
<evidence type="ECO:0000256" key="7">
    <source>
        <dbReference type="ARBA" id="ARBA00022795"/>
    </source>
</evidence>
<dbReference type="GO" id="GO:0005886">
    <property type="term" value="C:plasma membrane"/>
    <property type="evidence" value="ECO:0007669"/>
    <property type="project" value="UniProtKB-SubCell"/>
</dbReference>
<organism evidence="12 13">
    <name type="scientific">Pseudoteredinibacter isoporae</name>
    <dbReference type="NCBI Taxonomy" id="570281"/>
    <lineage>
        <taxon>Bacteria</taxon>
        <taxon>Pseudomonadati</taxon>
        <taxon>Pseudomonadota</taxon>
        <taxon>Gammaproteobacteria</taxon>
        <taxon>Cellvibrionales</taxon>
        <taxon>Cellvibrionaceae</taxon>
        <taxon>Pseudoteredinibacter</taxon>
    </lineage>
</organism>
<comment type="subcellular location">
    <subcellularLocation>
        <location evidence="1">Cell membrane</location>
        <topology evidence="1">Peripheral membrane protein</topology>
        <orientation evidence="1">Cytoplasmic side</orientation>
    </subcellularLocation>
</comment>
<comment type="similarity">
    <text evidence="2">Belongs to the FliJ family.</text>
</comment>
<reference evidence="12 13" key="1">
    <citation type="submission" date="2020-08" db="EMBL/GenBank/DDBJ databases">
        <title>Genomic Encyclopedia of Type Strains, Phase IV (KMG-IV): sequencing the most valuable type-strain genomes for metagenomic binning, comparative biology and taxonomic classification.</title>
        <authorList>
            <person name="Goeker M."/>
        </authorList>
    </citation>
    <scope>NUCLEOTIDE SEQUENCE [LARGE SCALE GENOMIC DNA]</scope>
    <source>
        <strain evidence="12 13">DSM 22368</strain>
    </source>
</reference>
<dbReference type="GO" id="GO:0015031">
    <property type="term" value="P:protein transport"/>
    <property type="evidence" value="ECO:0007669"/>
    <property type="project" value="UniProtKB-KW"/>
</dbReference>
<evidence type="ECO:0000256" key="1">
    <source>
        <dbReference type="ARBA" id="ARBA00004413"/>
    </source>
</evidence>
<dbReference type="PANTHER" id="PTHR38786">
    <property type="entry name" value="FLAGELLAR FLIJ PROTEIN"/>
    <property type="match status" value="1"/>
</dbReference>
<evidence type="ECO:0000313" key="12">
    <source>
        <dbReference type="EMBL" id="MBB6523470.1"/>
    </source>
</evidence>
<keyword evidence="7" id="KW-1005">Bacterial flagellum biogenesis</keyword>
<evidence type="ECO:0000256" key="8">
    <source>
        <dbReference type="ARBA" id="ARBA00022927"/>
    </source>
</evidence>
<keyword evidence="5" id="KW-1003">Cell membrane</keyword>
<evidence type="ECO:0000256" key="3">
    <source>
        <dbReference type="ARBA" id="ARBA00020392"/>
    </source>
</evidence>
<sequence>MAKSRSKRLEVVLNLNQQDLDKISEQLAKQQENLQQEQLKLGQLKDYRDDYMNSVRALKHTNVQQIQSQRGFIQRMQMACDQQQAMVAKVNEHCEAIMQLWQQQSQKLKKLEELIERYQQEEQLMIDKQEQKLIDELSTQKASRRMSSV</sequence>
<dbReference type="GO" id="GO:0044781">
    <property type="term" value="P:bacterial-type flagellum organization"/>
    <property type="evidence" value="ECO:0007669"/>
    <property type="project" value="UniProtKB-KW"/>
</dbReference>
<accession>A0A7X0MXQ9</accession>
<evidence type="ECO:0000256" key="9">
    <source>
        <dbReference type="ARBA" id="ARBA00023136"/>
    </source>
</evidence>
<dbReference type="PANTHER" id="PTHR38786:SF1">
    <property type="entry name" value="FLAGELLAR FLIJ PROTEIN"/>
    <property type="match status" value="1"/>
</dbReference>
<dbReference type="AlphaFoldDB" id="A0A7X0MXQ9"/>
<dbReference type="GO" id="GO:0009288">
    <property type="term" value="C:bacterial-type flagellum"/>
    <property type="evidence" value="ECO:0007669"/>
    <property type="project" value="InterPro"/>
</dbReference>
<feature type="coiled-coil region" evidence="11">
    <location>
        <begin position="101"/>
        <end position="131"/>
    </location>
</feature>
<keyword evidence="12" id="KW-0282">Flagellum</keyword>
<keyword evidence="9" id="KW-0472">Membrane</keyword>
<dbReference type="EMBL" id="JACHHT010000003">
    <property type="protein sequence ID" value="MBB6523470.1"/>
    <property type="molecule type" value="Genomic_DNA"/>
</dbReference>
<keyword evidence="13" id="KW-1185">Reference proteome</keyword>
<keyword evidence="8" id="KW-0653">Protein transport</keyword>
<feature type="coiled-coil region" evidence="11">
    <location>
        <begin position="13"/>
        <end position="47"/>
    </location>
</feature>
<dbReference type="InterPro" id="IPR052570">
    <property type="entry name" value="FliJ"/>
</dbReference>
<keyword evidence="6" id="KW-0145">Chemotaxis</keyword>
<protein>
    <recommendedName>
        <fullName evidence="3">Flagellar FliJ protein</fullName>
    </recommendedName>
</protein>
<evidence type="ECO:0000313" key="13">
    <source>
        <dbReference type="Proteomes" id="UP000528457"/>
    </source>
</evidence>
<evidence type="ECO:0000256" key="5">
    <source>
        <dbReference type="ARBA" id="ARBA00022475"/>
    </source>
</evidence>
<evidence type="ECO:0000256" key="10">
    <source>
        <dbReference type="ARBA" id="ARBA00023225"/>
    </source>
</evidence>
<dbReference type="InParanoid" id="A0A7X0MXQ9"/>
<name>A0A7X0MXQ9_9GAMM</name>
<evidence type="ECO:0000256" key="11">
    <source>
        <dbReference type="SAM" id="Coils"/>
    </source>
</evidence>
<dbReference type="Pfam" id="PF02050">
    <property type="entry name" value="FliJ"/>
    <property type="match status" value="1"/>
</dbReference>
<keyword evidence="10" id="KW-1006">Bacterial flagellum protein export</keyword>